<dbReference type="SMART" id="SM00448">
    <property type="entry name" value="REC"/>
    <property type="match status" value="1"/>
</dbReference>
<comment type="caution">
    <text evidence="6">The sequence shown here is derived from an EMBL/GenBank/DDBJ whole genome shotgun (WGS) entry which is preliminary data.</text>
</comment>
<sequence>MNSILIADDDKEMRELLRFKLQSGYEVTTVNDGKECWNYLKANPDNLPDLIILDIMMPGLSGYRVLDRMQDSERFDQIQIIMLTSRGKEDDIVRALESGATDYMSKPFSANELIARIKRVLG</sequence>
<dbReference type="PANTHER" id="PTHR48111">
    <property type="entry name" value="REGULATOR OF RPOS"/>
    <property type="match status" value="1"/>
</dbReference>
<reference evidence="6 7" key="1">
    <citation type="submission" date="2018-10" db="EMBL/GenBank/DDBJ databases">
        <title>Genomic Encyclopedia of Archaeal and Bacterial Type Strains, Phase II (KMG-II): from individual species to whole genera.</title>
        <authorList>
            <person name="Goeker M."/>
        </authorList>
    </citation>
    <scope>NUCLEOTIDE SEQUENCE [LARGE SCALE GENOMIC DNA]</scope>
    <source>
        <strain evidence="6 7">DSM 11927</strain>
    </source>
</reference>
<evidence type="ECO:0000256" key="4">
    <source>
        <dbReference type="PROSITE-ProRule" id="PRU00169"/>
    </source>
</evidence>
<evidence type="ECO:0000259" key="5">
    <source>
        <dbReference type="PROSITE" id="PS50110"/>
    </source>
</evidence>
<keyword evidence="1 4" id="KW-0597">Phosphoprotein</keyword>
<dbReference type="RefSeq" id="WP_007189723.1">
    <property type="nucleotide sequence ID" value="NZ_RBWW01000004.1"/>
</dbReference>
<dbReference type="EMBL" id="RBWW01000004">
    <property type="protein sequence ID" value="RKS75135.1"/>
    <property type="molecule type" value="Genomic_DNA"/>
</dbReference>
<feature type="domain" description="Response regulatory" evidence="5">
    <location>
        <begin position="3"/>
        <end position="121"/>
    </location>
</feature>
<evidence type="ECO:0000256" key="2">
    <source>
        <dbReference type="ARBA" id="ARBA00023012"/>
    </source>
</evidence>
<dbReference type="Gene3D" id="3.40.50.2300">
    <property type="match status" value="1"/>
</dbReference>
<dbReference type="GO" id="GO:0032993">
    <property type="term" value="C:protein-DNA complex"/>
    <property type="evidence" value="ECO:0007669"/>
    <property type="project" value="TreeGrafter"/>
</dbReference>
<dbReference type="Proteomes" id="UP000268233">
    <property type="component" value="Unassembled WGS sequence"/>
</dbReference>
<feature type="modified residue" description="4-aspartylphosphate" evidence="4">
    <location>
        <position position="54"/>
    </location>
</feature>
<dbReference type="GO" id="GO:0000976">
    <property type="term" value="F:transcription cis-regulatory region binding"/>
    <property type="evidence" value="ECO:0007669"/>
    <property type="project" value="TreeGrafter"/>
</dbReference>
<proteinExistence type="predicted"/>
<dbReference type="SUPFAM" id="SSF52172">
    <property type="entry name" value="CheY-like"/>
    <property type="match status" value="1"/>
</dbReference>
<gene>
    <name evidence="6" type="ORF">BDK61_4675</name>
</gene>
<accession>A0A495QQ93</accession>
<dbReference type="InterPro" id="IPR001789">
    <property type="entry name" value="Sig_transdc_resp-reg_receiver"/>
</dbReference>
<keyword evidence="7" id="KW-1185">Reference proteome</keyword>
<dbReference type="GO" id="GO:0000156">
    <property type="term" value="F:phosphorelay response regulator activity"/>
    <property type="evidence" value="ECO:0007669"/>
    <property type="project" value="TreeGrafter"/>
</dbReference>
<dbReference type="AlphaFoldDB" id="A0A495QQ93"/>
<dbReference type="InterPro" id="IPR039420">
    <property type="entry name" value="WalR-like"/>
</dbReference>
<dbReference type="InterPro" id="IPR011006">
    <property type="entry name" value="CheY-like_superfamily"/>
</dbReference>
<evidence type="ECO:0000256" key="1">
    <source>
        <dbReference type="ARBA" id="ARBA00022553"/>
    </source>
</evidence>
<evidence type="ECO:0000313" key="6">
    <source>
        <dbReference type="EMBL" id="RKS75135.1"/>
    </source>
</evidence>
<dbReference type="GO" id="GO:0006355">
    <property type="term" value="P:regulation of DNA-templated transcription"/>
    <property type="evidence" value="ECO:0007669"/>
    <property type="project" value="TreeGrafter"/>
</dbReference>
<dbReference type="Pfam" id="PF00072">
    <property type="entry name" value="Response_reg"/>
    <property type="match status" value="1"/>
</dbReference>
<evidence type="ECO:0000313" key="7">
    <source>
        <dbReference type="Proteomes" id="UP000268233"/>
    </source>
</evidence>
<dbReference type="PANTHER" id="PTHR48111:SF40">
    <property type="entry name" value="PHOSPHATE REGULON TRANSCRIPTIONAL REGULATORY PROTEIN PHOB"/>
    <property type="match status" value="1"/>
</dbReference>
<evidence type="ECO:0000256" key="3">
    <source>
        <dbReference type="ARBA" id="ARBA00023125"/>
    </source>
</evidence>
<keyword evidence="3" id="KW-0238">DNA-binding</keyword>
<keyword evidence="2" id="KW-0902">Two-component regulatory system</keyword>
<dbReference type="GO" id="GO:0005829">
    <property type="term" value="C:cytosol"/>
    <property type="evidence" value="ECO:0007669"/>
    <property type="project" value="TreeGrafter"/>
</dbReference>
<organism evidence="6 7">
    <name type="scientific">Haloarcula quadrata</name>
    <dbReference type="NCBI Taxonomy" id="182779"/>
    <lineage>
        <taxon>Archaea</taxon>
        <taxon>Methanobacteriati</taxon>
        <taxon>Methanobacteriota</taxon>
        <taxon>Stenosarchaea group</taxon>
        <taxon>Halobacteria</taxon>
        <taxon>Halobacteriales</taxon>
        <taxon>Haloarculaceae</taxon>
        <taxon>Haloarcula</taxon>
    </lineage>
</organism>
<protein>
    <submittedName>
        <fullName evidence="6">Response regulator receiver domain-containing protein</fullName>
    </submittedName>
</protein>
<name>A0A495QQ93_9EURY</name>
<dbReference type="PROSITE" id="PS50110">
    <property type="entry name" value="RESPONSE_REGULATORY"/>
    <property type="match status" value="1"/>
</dbReference>